<comment type="caution">
    <text evidence="2">The sequence shown here is derived from an EMBL/GenBank/DDBJ whole genome shotgun (WGS) entry which is preliminary data.</text>
</comment>
<protein>
    <recommendedName>
        <fullName evidence="4">Maltose-binding periplasmic proteins/domains</fullName>
    </recommendedName>
</protein>
<proteinExistence type="predicted"/>
<dbReference type="Proteomes" id="UP000768180">
    <property type="component" value="Unassembled WGS sequence"/>
</dbReference>
<keyword evidence="3" id="KW-1185">Reference proteome</keyword>
<evidence type="ECO:0008006" key="4">
    <source>
        <dbReference type="Google" id="ProtNLM"/>
    </source>
</evidence>
<dbReference type="RefSeq" id="WP_022462884.1">
    <property type="nucleotide sequence ID" value="NZ_JAAITQ010000010.1"/>
</dbReference>
<feature type="transmembrane region" description="Helical" evidence="1">
    <location>
        <begin position="20"/>
        <end position="39"/>
    </location>
</feature>
<sequence>MVELNQLKKQQNRKNMKCKVASKVIAASMAVAMVITMAGCGSSGKKVEATKIDVTFDQIEFRKDYTDIKADLKFLTHKTDVVDTKFKEYVEEFQKLYPNVNFKYGNQTFGIPSMANVQGIVYNCYLYFHQMEGTKKPVKCI</sequence>
<gene>
    <name evidence="2" type="ORF">G5B05_07215</name>
</gene>
<keyword evidence="1" id="KW-0812">Transmembrane</keyword>
<evidence type="ECO:0000313" key="3">
    <source>
        <dbReference type="Proteomes" id="UP000768180"/>
    </source>
</evidence>
<name>A0ABX2GER7_9FIRM</name>
<evidence type="ECO:0000313" key="2">
    <source>
        <dbReference type="EMBL" id="NSE16205.1"/>
    </source>
</evidence>
<keyword evidence="1" id="KW-0472">Membrane</keyword>
<accession>A0ABX2GER7</accession>
<organism evidence="2 3">
    <name type="scientific">Fusicatenibacter saccharivorans</name>
    <dbReference type="NCBI Taxonomy" id="1150298"/>
    <lineage>
        <taxon>Bacteria</taxon>
        <taxon>Bacillati</taxon>
        <taxon>Bacillota</taxon>
        <taxon>Clostridia</taxon>
        <taxon>Lachnospirales</taxon>
        <taxon>Lachnospiraceae</taxon>
        <taxon>Fusicatenibacter</taxon>
    </lineage>
</organism>
<keyword evidence="1" id="KW-1133">Transmembrane helix</keyword>
<dbReference type="EMBL" id="JAAITQ010000010">
    <property type="protein sequence ID" value="NSE16205.1"/>
    <property type="molecule type" value="Genomic_DNA"/>
</dbReference>
<evidence type="ECO:0000256" key="1">
    <source>
        <dbReference type="SAM" id="Phobius"/>
    </source>
</evidence>
<reference evidence="2 3" key="1">
    <citation type="journal article" date="2020" name="Cell Host Microbe">
        <title>Functional and Genomic Variation between Human-Derived Isolates of Lachnospiraceae Reveals Inter- and Intra-Species Diversity.</title>
        <authorList>
            <person name="Sorbara M.T."/>
            <person name="Littmann E.R."/>
            <person name="Fontana E."/>
            <person name="Moody T.U."/>
            <person name="Kohout C.E."/>
            <person name="Gjonbalaj M."/>
            <person name="Eaton V."/>
            <person name="Seok R."/>
            <person name="Leiner I.M."/>
            <person name="Pamer E.G."/>
        </authorList>
    </citation>
    <scope>NUCLEOTIDE SEQUENCE [LARGE SCALE GENOMIC DNA]</scope>
    <source>
        <strain evidence="2 3">MSK.14.54</strain>
    </source>
</reference>